<organism evidence="8 9">
    <name type="scientific">Saponaria officinalis</name>
    <name type="common">Common soapwort</name>
    <name type="synonym">Lychnis saponaria</name>
    <dbReference type="NCBI Taxonomy" id="3572"/>
    <lineage>
        <taxon>Eukaryota</taxon>
        <taxon>Viridiplantae</taxon>
        <taxon>Streptophyta</taxon>
        <taxon>Embryophyta</taxon>
        <taxon>Tracheophyta</taxon>
        <taxon>Spermatophyta</taxon>
        <taxon>Magnoliopsida</taxon>
        <taxon>eudicotyledons</taxon>
        <taxon>Gunneridae</taxon>
        <taxon>Pentapetalae</taxon>
        <taxon>Caryophyllales</taxon>
        <taxon>Caryophyllaceae</taxon>
        <taxon>Caryophylleae</taxon>
        <taxon>Saponaria</taxon>
    </lineage>
</organism>
<comment type="caution">
    <text evidence="8">The sequence shown here is derived from an EMBL/GenBank/DDBJ whole genome shotgun (WGS) entry which is preliminary data.</text>
</comment>
<keyword evidence="3" id="KW-0238">DNA-binding</keyword>
<keyword evidence="6" id="KW-0472">Membrane</keyword>
<feature type="transmembrane region" description="Helical" evidence="6">
    <location>
        <begin position="168"/>
        <end position="185"/>
    </location>
</feature>
<dbReference type="AlphaFoldDB" id="A0AAW1KU00"/>
<dbReference type="InterPro" id="IPR044810">
    <property type="entry name" value="WRKY_plant"/>
</dbReference>
<dbReference type="InterPro" id="IPR036576">
    <property type="entry name" value="WRKY_dom_sf"/>
</dbReference>
<name>A0AAW1KU00_SAPOF</name>
<dbReference type="InterPro" id="IPR003657">
    <property type="entry name" value="WRKY_dom"/>
</dbReference>
<keyword evidence="6" id="KW-0812">Transmembrane</keyword>
<dbReference type="Proteomes" id="UP001443914">
    <property type="component" value="Unassembled WGS sequence"/>
</dbReference>
<dbReference type="GO" id="GO:0005634">
    <property type="term" value="C:nucleus"/>
    <property type="evidence" value="ECO:0007669"/>
    <property type="project" value="UniProtKB-SubCell"/>
</dbReference>
<evidence type="ECO:0000256" key="6">
    <source>
        <dbReference type="SAM" id="Phobius"/>
    </source>
</evidence>
<dbReference type="Gene3D" id="2.20.25.80">
    <property type="entry name" value="WRKY domain"/>
    <property type="match status" value="1"/>
</dbReference>
<evidence type="ECO:0000256" key="3">
    <source>
        <dbReference type="ARBA" id="ARBA00023125"/>
    </source>
</evidence>
<gene>
    <name evidence="8" type="ORF">RND81_05G020600</name>
</gene>
<comment type="subcellular location">
    <subcellularLocation>
        <location evidence="1">Nucleus</location>
    </subcellularLocation>
</comment>
<keyword evidence="9" id="KW-1185">Reference proteome</keyword>
<evidence type="ECO:0000256" key="1">
    <source>
        <dbReference type="ARBA" id="ARBA00004123"/>
    </source>
</evidence>
<dbReference type="EMBL" id="JBDFQZ010000005">
    <property type="protein sequence ID" value="KAK9723723.1"/>
    <property type="molecule type" value="Genomic_DNA"/>
</dbReference>
<dbReference type="Pfam" id="PF03106">
    <property type="entry name" value="WRKY"/>
    <property type="match status" value="1"/>
</dbReference>
<evidence type="ECO:0000256" key="2">
    <source>
        <dbReference type="ARBA" id="ARBA00023015"/>
    </source>
</evidence>
<evidence type="ECO:0000256" key="5">
    <source>
        <dbReference type="ARBA" id="ARBA00023242"/>
    </source>
</evidence>
<dbReference type="SUPFAM" id="SSF118290">
    <property type="entry name" value="WRKY DNA-binding domain"/>
    <property type="match status" value="1"/>
</dbReference>
<keyword evidence="6" id="KW-1133">Transmembrane helix</keyword>
<dbReference type="PROSITE" id="PS50811">
    <property type="entry name" value="WRKY"/>
    <property type="match status" value="1"/>
</dbReference>
<reference evidence="8" key="1">
    <citation type="submission" date="2024-03" db="EMBL/GenBank/DDBJ databases">
        <title>WGS assembly of Saponaria officinalis var. Norfolk2.</title>
        <authorList>
            <person name="Jenkins J."/>
            <person name="Shu S."/>
            <person name="Grimwood J."/>
            <person name="Barry K."/>
            <person name="Goodstein D."/>
            <person name="Schmutz J."/>
            <person name="Leebens-Mack J."/>
            <person name="Osbourn A."/>
        </authorList>
    </citation>
    <scope>NUCLEOTIDE SEQUENCE [LARGE SCALE GENOMIC DNA]</scope>
    <source>
        <strain evidence="8">JIC</strain>
    </source>
</reference>
<dbReference type="GO" id="GO:0043565">
    <property type="term" value="F:sequence-specific DNA binding"/>
    <property type="evidence" value="ECO:0007669"/>
    <property type="project" value="InterPro"/>
</dbReference>
<keyword evidence="2" id="KW-0805">Transcription regulation</keyword>
<evidence type="ECO:0000256" key="4">
    <source>
        <dbReference type="ARBA" id="ARBA00023163"/>
    </source>
</evidence>
<evidence type="ECO:0000259" key="7">
    <source>
        <dbReference type="PROSITE" id="PS50811"/>
    </source>
</evidence>
<accession>A0AAW1KU00</accession>
<keyword evidence="5" id="KW-0539">Nucleus</keyword>
<dbReference type="PANTHER" id="PTHR31282">
    <property type="entry name" value="WRKY TRANSCRIPTION FACTOR 21-RELATED"/>
    <property type="match status" value="1"/>
</dbReference>
<dbReference type="GO" id="GO:0003700">
    <property type="term" value="F:DNA-binding transcription factor activity"/>
    <property type="evidence" value="ECO:0007669"/>
    <property type="project" value="InterPro"/>
</dbReference>
<sequence>MEQNPIINSTMKKLIDQMENGKKSTQILRNILNQWPRLKVEAHDHHDDGVDYFKALDHHCMVALTSCVTSLSLMRSFELNSEISSGKRKINHDLDDDDHAHDDDQIKHEDLYEEVTNLPTITKNKRGCYRRRKSGDGRVEEVTHLRDDGYAWRKYGQKVILNTNHPRYFIFAIQLFFTFFFFPIQKYARFSILEMATAWVGPNRQWIGFSFLDWARLGRVC</sequence>
<evidence type="ECO:0000313" key="8">
    <source>
        <dbReference type="EMBL" id="KAK9723723.1"/>
    </source>
</evidence>
<evidence type="ECO:0000313" key="9">
    <source>
        <dbReference type="Proteomes" id="UP001443914"/>
    </source>
</evidence>
<proteinExistence type="predicted"/>
<keyword evidence="4" id="KW-0804">Transcription</keyword>
<dbReference type="SMART" id="SM00774">
    <property type="entry name" value="WRKY"/>
    <property type="match status" value="1"/>
</dbReference>
<protein>
    <recommendedName>
        <fullName evidence="7">WRKY domain-containing protein</fullName>
    </recommendedName>
</protein>
<feature type="domain" description="WRKY" evidence="7">
    <location>
        <begin position="141"/>
        <end position="169"/>
    </location>
</feature>